<dbReference type="RefSeq" id="XP_013436638.1">
    <property type="nucleotide sequence ID" value="XM_013581184.1"/>
</dbReference>
<dbReference type="GO" id="GO:0006629">
    <property type="term" value="P:lipid metabolic process"/>
    <property type="evidence" value="ECO:0007669"/>
    <property type="project" value="UniProtKB-KW"/>
</dbReference>
<reference evidence="10" key="1">
    <citation type="submission" date="2013-10" db="EMBL/GenBank/DDBJ databases">
        <title>Genomic analysis of the causative agents of coccidiosis in chickens.</title>
        <authorList>
            <person name="Reid A.J."/>
            <person name="Blake D."/>
            <person name="Billington K."/>
            <person name="Browne H."/>
            <person name="Dunn M."/>
            <person name="Hung S."/>
            <person name="Kawahara F."/>
            <person name="Miranda-Saavedra D."/>
            <person name="Mourier T."/>
            <person name="Nagra H."/>
            <person name="Otto T.D."/>
            <person name="Rawlings N."/>
            <person name="Sanchez A."/>
            <person name="Sanders M."/>
            <person name="Subramaniam C."/>
            <person name="Tay Y."/>
            <person name="Dear P."/>
            <person name="Doerig C."/>
            <person name="Gruber A."/>
            <person name="Parkinson J."/>
            <person name="Shirley M."/>
            <person name="Wan K.L."/>
            <person name="Berriman M."/>
            <person name="Tomley F."/>
            <person name="Pain A."/>
        </authorList>
    </citation>
    <scope>NUCLEOTIDE SEQUENCE [LARGE SCALE GENOMIC DNA]</scope>
    <source>
        <strain evidence="10">Houghton</strain>
    </source>
</reference>
<evidence type="ECO:0000313" key="10">
    <source>
        <dbReference type="EMBL" id="CDJ68171.1"/>
    </source>
</evidence>
<dbReference type="Pfam" id="PF01553">
    <property type="entry name" value="Acyltransferase"/>
    <property type="match status" value="1"/>
</dbReference>
<evidence type="ECO:0000256" key="1">
    <source>
        <dbReference type="ARBA" id="ARBA00004370"/>
    </source>
</evidence>
<evidence type="ECO:0000256" key="4">
    <source>
        <dbReference type="ARBA" id="ARBA00022692"/>
    </source>
</evidence>
<dbReference type="GO" id="GO:0016020">
    <property type="term" value="C:membrane"/>
    <property type="evidence" value="ECO:0007669"/>
    <property type="project" value="UniProtKB-SubCell"/>
</dbReference>
<protein>
    <submittedName>
        <fullName evidence="10">Acyltransferase domain containing protein, putative</fullName>
    </submittedName>
</protein>
<keyword evidence="8 10" id="KW-0012">Acyltransferase</keyword>
<evidence type="ECO:0000259" key="9">
    <source>
        <dbReference type="Pfam" id="PF01553"/>
    </source>
</evidence>
<keyword evidence="5" id="KW-1133">Transmembrane helix</keyword>
<dbReference type="VEuPathDB" id="ToxoDB:ENH_00049600"/>
<keyword evidence="11" id="KW-1185">Reference proteome</keyword>
<dbReference type="OrthoDB" id="272512at2759"/>
<keyword evidence="4" id="KW-0812">Transmembrane</keyword>
<dbReference type="InterPro" id="IPR002123">
    <property type="entry name" value="Plipid/glycerol_acylTrfase"/>
</dbReference>
<evidence type="ECO:0000256" key="5">
    <source>
        <dbReference type="ARBA" id="ARBA00022989"/>
    </source>
</evidence>
<dbReference type="GeneID" id="25475109"/>
<reference evidence="10" key="2">
    <citation type="submission" date="2013-10" db="EMBL/GenBank/DDBJ databases">
        <authorList>
            <person name="Aslett M."/>
        </authorList>
    </citation>
    <scope>NUCLEOTIDE SEQUENCE [LARGE SCALE GENOMIC DNA]</scope>
    <source>
        <strain evidence="10">Houghton</strain>
    </source>
</reference>
<accession>U6MW37</accession>
<dbReference type="PANTHER" id="PTHR23063">
    <property type="entry name" value="PHOSPHOLIPID ACYLTRANSFERASE"/>
    <property type="match status" value="1"/>
</dbReference>
<evidence type="ECO:0000256" key="3">
    <source>
        <dbReference type="ARBA" id="ARBA00022679"/>
    </source>
</evidence>
<feature type="domain" description="Phospholipid/glycerol acyltransferase" evidence="9">
    <location>
        <begin position="6"/>
        <end position="58"/>
    </location>
</feature>
<gene>
    <name evidence="10" type="ORF">ENH_00049600</name>
</gene>
<name>U6MW37_9EIME</name>
<comment type="similarity">
    <text evidence="2">Belongs to the 1-acyl-sn-glycerol-3-phosphate acyltransferase family.</text>
</comment>
<keyword evidence="3 10" id="KW-0808">Transferase</keyword>
<dbReference type="GO" id="GO:0016746">
    <property type="term" value="F:acyltransferase activity"/>
    <property type="evidence" value="ECO:0007669"/>
    <property type="project" value="UniProtKB-KW"/>
</dbReference>
<dbReference type="EMBL" id="HG725512">
    <property type="protein sequence ID" value="CDJ68171.1"/>
    <property type="molecule type" value="Genomic_DNA"/>
</dbReference>
<proteinExistence type="inferred from homology"/>
<evidence type="ECO:0000256" key="6">
    <source>
        <dbReference type="ARBA" id="ARBA00023098"/>
    </source>
</evidence>
<comment type="subcellular location">
    <subcellularLocation>
        <location evidence="1">Membrane</location>
    </subcellularLocation>
</comment>
<dbReference type="PANTHER" id="PTHR23063:SF52">
    <property type="entry name" value="LYSOPHOSPHATIDYLCHOLINE ACYLTRANSFERASE"/>
    <property type="match status" value="1"/>
</dbReference>
<dbReference type="Proteomes" id="UP000030754">
    <property type="component" value="Unassembled WGS sequence"/>
</dbReference>
<evidence type="ECO:0000256" key="2">
    <source>
        <dbReference type="ARBA" id="ARBA00008655"/>
    </source>
</evidence>
<evidence type="ECO:0000313" key="11">
    <source>
        <dbReference type="Proteomes" id="UP000030754"/>
    </source>
</evidence>
<evidence type="ECO:0000256" key="8">
    <source>
        <dbReference type="ARBA" id="ARBA00023315"/>
    </source>
</evidence>
<dbReference type="AlphaFoldDB" id="U6MW37"/>
<evidence type="ECO:0000256" key="7">
    <source>
        <dbReference type="ARBA" id="ARBA00023136"/>
    </source>
</evidence>
<keyword evidence="6" id="KW-0443">Lipid metabolism</keyword>
<organism evidence="10 11">
    <name type="scientific">Eimeria necatrix</name>
    <dbReference type="NCBI Taxonomy" id="51315"/>
    <lineage>
        <taxon>Eukaryota</taxon>
        <taxon>Sar</taxon>
        <taxon>Alveolata</taxon>
        <taxon>Apicomplexa</taxon>
        <taxon>Conoidasida</taxon>
        <taxon>Coccidia</taxon>
        <taxon>Eucoccidiorida</taxon>
        <taxon>Eimeriorina</taxon>
        <taxon>Eimeriidae</taxon>
        <taxon>Eimeria</taxon>
    </lineage>
</organism>
<sequence length="180" mass="20719">MFLAWHRALKDLVERMKMNPSDPACNPIVVFPEGTTTNGRCLIQFRRGAFTALQRVQPCVLIYTWGCMHPAYELIPSPYFISLSLSAWPASELRAYWLPPIDPPAPEGFESEEKRIAAFASQVRNAMWKVLKKEHYDAAEFSDERCPDTWDGNQVTRKQFTELLLRGPTEAELQQEKKRS</sequence>
<dbReference type="SUPFAM" id="SSF69593">
    <property type="entry name" value="Glycerol-3-phosphate (1)-acyltransferase"/>
    <property type="match status" value="1"/>
</dbReference>
<keyword evidence="7" id="KW-0472">Membrane</keyword>